<evidence type="ECO:0000259" key="1">
    <source>
        <dbReference type="Pfam" id="PF01266"/>
    </source>
</evidence>
<name>A0A7J5B0P5_9MICO</name>
<dbReference type="PANTHER" id="PTHR13847:SF281">
    <property type="entry name" value="FAD DEPENDENT OXIDOREDUCTASE DOMAIN-CONTAINING PROTEIN"/>
    <property type="match status" value="1"/>
</dbReference>
<dbReference type="EMBL" id="WBJX01000003">
    <property type="protein sequence ID" value="KAB1637477.1"/>
    <property type="molecule type" value="Genomic_DNA"/>
</dbReference>
<dbReference type="PANTHER" id="PTHR13847">
    <property type="entry name" value="SARCOSINE DEHYDROGENASE-RELATED"/>
    <property type="match status" value="1"/>
</dbReference>
<protein>
    <submittedName>
        <fullName evidence="2">FAD-dependent oxidoreductase</fullName>
    </submittedName>
</protein>
<reference evidence="2 3" key="1">
    <citation type="submission" date="2019-09" db="EMBL/GenBank/DDBJ databases">
        <title>Phylogeny of genus Pseudoclavibacter and closely related genus.</title>
        <authorList>
            <person name="Li Y."/>
        </authorList>
    </citation>
    <scope>NUCLEOTIDE SEQUENCE [LARGE SCALE GENOMIC DNA]</scope>
    <source>
        <strain evidence="2 3">THG-MD12</strain>
    </source>
</reference>
<evidence type="ECO:0000313" key="2">
    <source>
        <dbReference type="EMBL" id="KAB1637477.1"/>
    </source>
</evidence>
<dbReference type="SUPFAM" id="SSF51905">
    <property type="entry name" value="FAD/NAD(P)-binding domain"/>
    <property type="match status" value="1"/>
</dbReference>
<dbReference type="Pfam" id="PF01266">
    <property type="entry name" value="DAO"/>
    <property type="match status" value="1"/>
</dbReference>
<organism evidence="2 3">
    <name type="scientific">Pseudoclavibacter terrae</name>
    <dbReference type="NCBI Taxonomy" id="1530195"/>
    <lineage>
        <taxon>Bacteria</taxon>
        <taxon>Bacillati</taxon>
        <taxon>Actinomycetota</taxon>
        <taxon>Actinomycetes</taxon>
        <taxon>Micrococcales</taxon>
        <taxon>Microbacteriaceae</taxon>
        <taxon>Pseudoclavibacter</taxon>
    </lineage>
</organism>
<dbReference type="Proteomes" id="UP000490386">
    <property type="component" value="Unassembled WGS sequence"/>
</dbReference>
<dbReference type="InterPro" id="IPR006076">
    <property type="entry name" value="FAD-dep_OxRdtase"/>
</dbReference>
<dbReference type="OrthoDB" id="9805852at2"/>
<dbReference type="RefSeq" id="WP_151423690.1">
    <property type="nucleotide sequence ID" value="NZ_CANKVH010000006.1"/>
</dbReference>
<keyword evidence="3" id="KW-1185">Reference proteome</keyword>
<dbReference type="Gene3D" id="3.30.9.10">
    <property type="entry name" value="D-Amino Acid Oxidase, subunit A, domain 2"/>
    <property type="match status" value="1"/>
</dbReference>
<evidence type="ECO:0000313" key="3">
    <source>
        <dbReference type="Proteomes" id="UP000490386"/>
    </source>
</evidence>
<comment type="caution">
    <text evidence="2">The sequence shown here is derived from an EMBL/GenBank/DDBJ whole genome shotgun (WGS) entry which is preliminary data.</text>
</comment>
<accession>A0A7J5B0P5</accession>
<dbReference type="GO" id="GO:0005737">
    <property type="term" value="C:cytoplasm"/>
    <property type="evidence" value="ECO:0007669"/>
    <property type="project" value="TreeGrafter"/>
</dbReference>
<gene>
    <name evidence="2" type="ORF">F8O03_09595</name>
</gene>
<proteinExistence type="predicted"/>
<feature type="domain" description="FAD dependent oxidoreductase" evidence="1">
    <location>
        <begin position="49"/>
        <end position="411"/>
    </location>
</feature>
<dbReference type="Gene3D" id="3.50.50.60">
    <property type="entry name" value="FAD/NAD(P)-binding domain"/>
    <property type="match status" value="1"/>
</dbReference>
<dbReference type="AlphaFoldDB" id="A0A7J5B0P5"/>
<sequence length="477" mass="52777">MTTFDRAEAEISEERVAASLAGAKAATYWLDDPGRPPALPPLRAKHTADLVIVGGGYTGLWTALIAKERDPKRKIVLLEGQRVGWAASGRNGGFCEASLTHGDSNGKDRLPHEFARLHALGLENLREIGDTVKRYSMDCDYEETGVLRVATEPHQVTELEQDAISDSGVEFLDRRQVQAEVASPLYLAGAYEREGTSLVNPAKLVWELRRVVLSMGVAIFENTPVRSLDADSGGITVTTDQGSIYAQRVALGTNAFPALIKRDRFYTVPVYDYVLMTNPLSDEQLESIGWKRRQGITDLNNRFHYSRLVTDADGRTRILYGGYDAVYNYGGRIKKEYDQRPETFEKLAAHFIATYPQLEGLGFSHKWGGVIDTCTRFFSFFDTEFDGRVAHAAGFTGLGVGATRYAANVLLDLLSGEETERTRMDFVKKKPLPFPPEPFASIGAKVSLAEMARADRNEGKRGLWLKTMDAVGLGFDS</sequence>
<dbReference type="InterPro" id="IPR036188">
    <property type="entry name" value="FAD/NAD-bd_sf"/>
</dbReference>